<dbReference type="EMBL" id="LT840184">
    <property type="protein sequence ID" value="SMF86442.1"/>
    <property type="molecule type" value="Genomic_DNA"/>
</dbReference>
<dbReference type="SMART" id="SM00257">
    <property type="entry name" value="LysM"/>
    <property type="match status" value="1"/>
</dbReference>
<reference evidence="3 4" key="1">
    <citation type="submission" date="2017-04" db="EMBL/GenBank/DDBJ databases">
        <authorList>
            <person name="Afonso C.L."/>
            <person name="Miller P.J."/>
            <person name="Scott M.A."/>
            <person name="Spackman E."/>
            <person name="Goraichik I."/>
            <person name="Dimitrov K.M."/>
            <person name="Suarez D.L."/>
            <person name="Swayne D.E."/>
        </authorList>
    </citation>
    <scope>NUCLEOTIDE SEQUENCE [LARGE SCALE GENOMIC DNA]</scope>
    <source>
        <strain evidence="3 4">N3/975</strain>
    </source>
</reference>
<keyword evidence="1" id="KW-0472">Membrane</keyword>
<dbReference type="Proteomes" id="UP000192940">
    <property type="component" value="Chromosome I"/>
</dbReference>
<feature type="transmembrane region" description="Helical" evidence="1">
    <location>
        <begin position="41"/>
        <end position="63"/>
    </location>
</feature>
<dbReference type="PROSITE" id="PS51782">
    <property type="entry name" value="LYSM"/>
    <property type="match status" value="1"/>
</dbReference>
<dbReference type="SUPFAM" id="SSF54106">
    <property type="entry name" value="LysM domain"/>
    <property type="match status" value="1"/>
</dbReference>
<dbReference type="InterPro" id="IPR018392">
    <property type="entry name" value="LysM"/>
</dbReference>
<dbReference type="CDD" id="cd00118">
    <property type="entry name" value="LysM"/>
    <property type="match status" value="1"/>
</dbReference>
<dbReference type="RefSeq" id="WP_208914252.1">
    <property type="nucleotide sequence ID" value="NZ_LT840184.1"/>
</dbReference>
<sequence length="123" mass="13674">MLRYTTYRSIYEGQFQEETHSQASLWNRTVELIKSRGVGKLILILLIVVLGCTGAFSVFAGGLEKPTAEKNIIVQPGDSLWSIAAAHKPKKMDTRVYISSIREVNELKGPDIQAGDVLSLPLW</sequence>
<dbReference type="Pfam" id="PF01476">
    <property type="entry name" value="LysM"/>
    <property type="match status" value="1"/>
</dbReference>
<dbReference type="STRING" id="1313296.SAMN05661091_3391"/>
<gene>
    <name evidence="3" type="ORF">SAMN05661091_3391</name>
</gene>
<keyword evidence="4" id="KW-1185">Reference proteome</keyword>
<dbReference type="AlphaFoldDB" id="A0A1X7HGQ7"/>
<dbReference type="InterPro" id="IPR036779">
    <property type="entry name" value="LysM_dom_sf"/>
</dbReference>
<evidence type="ECO:0000259" key="2">
    <source>
        <dbReference type="PROSITE" id="PS51782"/>
    </source>
</evidence>
<evidence type="ECO:0000313" key="4">
    <source>
        <dbReference type="Proteomes" id="UP000192940"/>
    </source>
</evidence>
<evidence type="ECO:0000256" key="1">
    <source>
        <dbReference type="SAM" id="Phobius"/>
    </source>
</evidence>
<organism evidence="3 4">
    <name type="scientific">Paenibacillus uliginis N3/975</name>
    <dbReference type="NCBI Taxonomy" id="1313296"/>
    <lineage>
        <taxon>Bacteria</taxon>
        <taxon>Bacillati</taxon>
        <taxon>Bacillota</taxon>
        <taxon>Bacilli</taxon>
        <taxon>Bacillales</taxon>
        <taxon>Paenibacillaceae</taxon>
        <taxon>Paenibacillus</taxon>
    </lineage>
</organism>
<feature type="domain" description="LysM" evidence="2">
    <location>
        <begin position="70"/>
        <end position="120"/>
    </location>
</feature>
<accession>A0A1X7HGQ7</accession>
<keyword evidence="1" id="KW-1133">Transmembrane helix</keyword>
<dbReference type="Gene3D" id="3.10.350.10">
    <property type="entry name" value="LysM domain"/>
    <property type="match status" value="1"/>
</dbReference>
<evidence type="ECO:0000313" key="3">
    <source>
        <dbReference type="EMBL" id="SMF86442.1"/>
    </source>
</evidence>
<keyword evidence="1" id="KW-0812">Transmembrane</keyword>
<protein>
    <submittedName>
        <fullName evidence="3">LysM domain-containing protein</fullName>
    </submittedName>
</protein>
<proteinExistence type="predicted"/>
<name>A0A1X7HGQ7_9BACL</name>